<keyword evidence="7" id="KW-1133">Transmembrane helix</keyword>
<dbReference type="EMBL" id="JGZJ01000001">
    <property type="protein sequence ID" value="KFI84759.1"/>
    <property type="molecule type" value="Genomic_DNA"/>
</dbReference>
<feature type="domain" description="Glycoside hydrolase family 3 N-terminal" evidence="8">
    <location>
        <begin position="95"/>
        <end position="417"/>
    </location>
</feature>
<evidence type="ECO:0000256" key="1">
    <source>
        <dbReference type="ARBA" id="ARBA00001231"/>
    </source>
</evidence>
<keyword evidence="7" id="KW-0472">Membrane</keyword>
<dbReference type="EC" id="3.2.1.52" evidence="3"/>
<proteinExistence type="inferred from homology"/>
<dbReference type="InterPro" id="IPR050226">
    <property type="entry name" value="NagZ_Beta-hexosaminidase"/>
</dbReference>
<evidence type="ECO:0000256" key="6">
    <source>
        <dbReference type="SAM" id="MobiDB-lite"/>
    </source>
</evidence>
<feature type="region of interest" description="Disordered" evidence="6">
    <location>
        <begin position="44"/>
        <end position="91"/>
    </location>
</feature>
<evidence type="ECO:0000313" key="10">
    <source>
        <dbReference type="Proteomes" id="UP000029109"/>
    </source>
</evidence>
<evidence type="ECO:0000256" key="3">
    <source>
        <dbReference type="ARBA" id="ARBA00012663"/>
    </source>
</evidence>
<dbReference type="SUPFAM" id="SSF51445">
    <property type="entry name" value="(Trans)glycosidases"/>
    <property type="match status" value="1"/>
</dbReference>
<evidence type="ECO:0000256" key="7">
    <source>
        <dbReference type="SAM" id="Phobius"/>
    </source>
</evidence>
<dbReference type="GO" id="GO:0009254">
    <property type="term" value="P:peptidoglycan turnover"/>
    <property type="evidence" value="ECO:0007669"/>
    <property type="project" value="TreeGrafter"/>
</dbReference>
<dbReference type="InterPro" id="IPR017853">
    <property type="entry name" value="GH"/>
</dbReference>
<evidence type="ECO:0000256" key="2">
    <source>
        <dbReference type="ARBA" id="ARBA00005336"/>
    </source>
</evidence>
<feature type="transmembrane region" description="Helical" evidence="7">
    <location>
        <begin position="15"/>
        <end position="37"/>
    </location>
</feature>
<keyword evidence="7" id="KW-0812">Transmembrane</keyword>
<dbReference type="InterPro" id="IPR036962">
    <property type="entry name" value="Glyco_hydro_3_N_sf"/>
</dbReference>
<dbReference type="Gene3D" id="3.20.20.300">
    <property type="entry name" value="Glycoside hydrolase, family 3, N-terminal domain"/>
    <property type="match status" value="1"/>
</dbReference>
<evidence type="ECO:0000256" key="4">
    <source>
        <dbReference type="ARBA" id="ARBA00022801"/>
    </source>
</evidence>
<name>A0A7V8KS29_9BIFI</name>
<dbReference type="GO" id="GO:0004563">
    <property type="term" value="F:beta-N-acetylhexosaminidase activity"/>
    <property type="evidence" value="ECO:0007669"/>
    <property type="project" value="UniProtKB-EC"/>
</dbReference>
<accession>A0A7V8KS29</accession>
<keyword evidence="4 9" id="KW-0378">Hydrolase</keyword>
<dbReference type="AlphaFoldDB" id="A0A7V8KS29"/>
<sequence length="425" mass="44309">MHHSRTGAPVTPRRWPAALAVVCVLAVLTAAVLWWVALRPSGAAGPDTPPAASAPAEGQDGQASVHEDADKEPAPEPVDDSPRAKAQRAVEAMSIEERVGQLVMAPLYAGTDPSALYDLIANQHVGSVLIIGNWWSGTAGVRQATDVLQSYAPADNRLLMTTDQEGGLVQHLQGPGFDTMPTAVDQGAMSTDVLRQSAAVWGSQLNQAGINVDLAPVVGTVTVDRGSNAPIGALYRDFGLDAQGNANHAIAFIEGMRDAGVRSAIKHYPGLGAVTGNTDFTADGIVDATTTLDGEEIAAFNAAIDADPGMVMMSLATYQRIDPNNPAAFSSTLIDGYLRGTLGYDGVITSDSLSAAALGGFDPREIGVRFVDAGADLACIGATDYVQPILDGLNERAASDQAFAEKVTRSAIRVMTLKYEMGLAQ</sequence>
<organism evidence="9 10">
    <name type="scientific">Bifidobacterium pullorum</name>
    <dbReference type="NCBI Taxonomy" id="78448"/>
    <lineage>
        <taxon>Bacteria</taxon>
        <taxon>Bacillati</taxon>
        <taxon>Actinomycetota</taxon>
        <taxon>Actinomycetes</taxon>
        <taxon>Bifidobacteriales</taxon>
        <taxon>Bifidobacteriaceae</taxon>
        <taxon>Bifidobacterium</taxon>
    </lineage>
</organism>
<keyword evidence="5 9" id="KW-0326">Glycosidase</keyword>
<evidence type="ECO:0000313" key="9">
    <source>
        <dbReference type="EMBL" id="KFI84759.1"/>
    </source>
</evidence>
<evidence type="ECO:0000259" key="8">
    <source>
        <dbReference type="Pfam" id="PF00933"/>
    </source>
</evidence>
<dbReference type="Pfam" id="PF00933">
    <property type="entry name" value="Glyco_hydro_3"/>
    <property type="match status" value="1"/>
</dbReference>
<dbReference type="InterPro" id="IPR001764">
    <property type="entry name" value="Glyco_hydro_3_N"/>
</dbReference>
<evidence type="ECO:0000256" key="5">
    <source>
        <dbReference type="ARBA" id="ARBA00023295"/>
    </source>
</evidence>
<comment type="catalytic activity">
    <reaction evidence="1">
        <text>Hydrolysis of terminal non-reducing N-acetyl-D-hexosamine residues in N-acetyl-beta-D-hexosaminides.</text>
        <dbReference type="EC" id="3.2.1.52"/>
    </reaction>
</comment>
<comment type="similarity">
    <text evidence="2">Belongs to the glycosyl hydrolase 3 family.</text>
</comment>
<protein>
    <recommendedName>
        <fullName evidence="3">beta-N-acetylhexosaminidase</fullName>
        <ecNumber evidence="3">3.2.1.52</ecNumber>
    </recommendedName>
</protein>
<gene>
    <name evidence="9" type="ORF">BPULL_0253</name>
</gene>
<reference evidence="9 10" key="1">
    <citation type="submission" date="2014-03" db="EMBL/GenBank/DDBJ databases">
        <title>Genomics of Bifidobacteria.</title>
        <authorList>
            <person name="Ventura M."/>
            <person name="Milani C."/>
            <person name="Lugli G.A."/>
        </authorList>
    </citation>
    <scope>NUCLEOTIDE SEQUENCE [LARGE SCALE GENOMIC DNA]</scope>
    <source>
        <strain evidence="9 10">LMG 21816</strain>
    </source>
</reference>
<comment type="caution">
    <text evidence="9">The sequence shown here is derived from an EMBL/GenBank/DDBJ whole genome shotgun (WGS) entry which is preliminary data.</text>
</comment>
<feature type="compositionally biased region" description="Basic and acidic residues" evidence="6">
    <location>
        <begin position="65"/>
        <end position="74"/>
    </location>
</feature>
<dbReference type="GO" id="GO:0005975">
    <property type="term" value="P:carbohydrate metabolic process"/>
    <property type="evidence" value="ECO:0007669"/>
    <property type="project" value="InterPro"/>
</dbReference>
<dbReference type="PANTHER" id="PTHR30480:SF13">
    <property type="entry name" value="BETA-HEXOSAMINIDASE"/>
    <property type="match status" value="1"/>
</dbReference>
<dbReference type="PANTHER" id="PTHR30480">
    <property type="entry name" value="BETA-HEXOSAMINIDASE-RELATED"/>
    <property type="match status" value="1"/>
</dbReference>
<dbReference type="Proteomes" id="UP000029109">
    <property type="component" value="Unassembled WGS sequence"/>
</dbReference>